<dbReference type="EMBL" id="JBEXPZ010000008">
    <property type="protein sequence ID" value="MET9844536.1"/>
    <property type="molecule type" value="Genomic_DNA"/>
</dbReference>
<sequence length="43" mass="4745">MVSTPPAAMTADSVSIVQNAERLDVVSPEDRIRSWVSSSNERR</sequence>
<gene>
    <name evidence="1" type="ORF">ABZZ21_08095</name>
</gene>
<proteinExistence type="predicted"/>
<keyword evidence="2" id="KW-1185">Reference proteome</keyword>
<dbReference type="Proteomes" id="UP001550210">
    <property type="component" value="Unassembled WGS sequence"/>
</dbReference>
<comment type="caution">
    <text evidence="1">The sequence shown here is derived from an EMBL/GenBank/DDBJ whole genome shotgun (WGS) entry which is preliminary data.</text>
</comment>
<dbReference type="RefSeq" id="WP_355394223.1">
    <property type="nucleotide sequence ID" value="NZ_JBEGHN010000001.1"/>
</dbReference>
<evidence type="ECO:0000313" key="2">
    <source>
        <dbReference type="Proteomes" id="UP001550210"/>
    </source>
</evidence>
<protein>
    <submittedName>
        <fullName evidence="1">Uncharacterized protein</fullName>
    </submittedName>
</protein>
<organism evidence="1 2">
    <name type="scientific">Streptomyces ossamyceticus</name>
    <dbReference type="NCBI Taxonomy" id="249581"/>
    <lineage>
        <taxon>Bacteria</taxon>
        <taxon>Bacillati</taxon>
        <taxon>Actinomycetota</taxon>
        <taxon>Actinomycetes</taxon>
        <taxon>Kitasatosporales</taxon>
        <taxon>Streptomycetaceae</taxon>
        <taxon>Streptomyces</taxon>
    </lineage>
</organism>
<reference evidence="1 2" key="1">
    <citation type="submission" date="2024-06" db="EMBL/GenBank/DDBJ databases">
        <title>The Natural Products Discovery Center: Release of the First 8490 Sequenced Strains for Exploring Actinobacteria Biosynthetic Diversity.</title>
        <authorList>
            <person name="Kalkreuter E."/>
            <person name="Kautsar S.A."/>
            <person name="Yang D."/>
            <person name="Bader C.D."/>
            <person name="Teijaro C.N."/>
            <person name="Fluegel L."/>
            <person name="Davis C.M."/>
            <person name="Simpson J.R."/>
            <person name="Lauterbach L."/>
            <person name="Steele A.D."/>
            <person name="Gui C."/>
            <person name="Meng S."/>
            <person name="Li G."/>
            <person name="Viehrig K."/>
            <person name="Ye F."/>
            <person name="Su P."/>
            <person name="Kiefer A.F."/>
            <person name="Nichols A."/>
            <person name="Cepeda A.J."/>
            <person name="Yan W."/>
            <person name="Fan B."/>
            <person name="Jiang Y."/>
            <person name="Adhikari A."/>
            <person name="Zheng C.-J."/>
            <person name="Schuster L."/>
            <person name="Cowan T.M."/>
            <person name="Smanski M.J."/>
            <person name="Chevrette M.G."/>
            <person name="De Carvalho L.P.S."/>
            <person name="Shen B."/>
        </authorList>
    </citation>
    <scope>NUCLEOTIDE SEQUENCE [LARGE SCALE GENOMIC DNA]</scope>
    <source>
        <strain evidence="1 2">NPDC006434</strain>
    </source>
</reference>
<evidence type="ECO:0000313" key="1">
    <source>
        <dbReference type="EMBL" id="MET9844536.1"/>
    </source>
</evidence>
<name>A0ABV2USL7_9ACTN</name>
<accession>A0ABV2USL7</accession>